<keyword evidence="2 4" id="KW-0238">DNA-binding</keyword>
<reference evidence="8 9" key="1">
    <citation type="submission" date="2021-01" db="EMBL/GenBank/DDBJ databases">
        <title>Genomic Encyclopedia of Type Strains, Phase IV (KMG-IV): sequencing the most valuable type-strain genomes for metagenomic binning, comparative biology and taxonomic classification.</title>
        <authorList>
            <person name="Goeker M."/>
        </authorList>
    </citation>
    <scope>NUCLEOTIDE SEQUENCE [LARGE SCALE GENOMIC DNA]</scope>
    <source>
        <strain evidence="8 9">DSM 23711</strain>
    </source>
</reference>
<evidence type="ECO:0000256" key="2">
    <source>
        <dbReference type="ARBA" id="ARBA00023125"/>
    </source>
</evidence>
<dbReference type="InterPro" id="IPR050090">
    <property type="entry name" value="Tyrosine_recombinase_XerCD"/>
</dbReference>
<accession>A0ABS2N501</accession>
<dbReference type="EMBL" id="JAFBDR010000028">
    <property type="protein sequence ID" value="MBM7573232.1"/>
    <property type="molecule type" value="Genomic_DNA"/>
</dbReference>
<dbReference type="Proteomes" id="UP001296943">
    <property type="component" value="Unassembled WGS sequence"/>
</dbReference>
<feature type="compositionally biased region" description="Basic residues" evidence="5">
    <location>
        <begin position="1"/>
        <end position="14"/>
    </location>
</feature>
<evidence type="ECO:0000256" key="5">
    <source>
        <dbReference type="SAM" id="MobiDB-lite"/>
    </source>
</evidence>
<keyword evidence="3" id="KW-0233">DNA recombination</keyword>
<comment type="caution">
    <text evidence="8">The sequence shown here is derived from an EMBL/GenBank/DDBJ whole genome shotgun (WGS) entry which is preliminary data.</text>
</comment>
<dbReference type="Gene3D" id="1.10.443.10">
    <property type="entry name" value="Intergrase catalytic core"/>
    <property type="match status" value="1"/>
</dbReference>
<evidence type="ECO:0000313" key="8">
    <source>
        <dbReference type="EMBL" id="MBM7573232.1"/>
    </source>
</evidence>
<dbReference type="PANTHER" id="PTHR30349">
    <property type="entry name" value="PHAGE INTEGRASE-RELATED"/>
    <property type="match status" value="1"/>
</dbReference>
<dbReference type="Pfam" id="PF00589">
    <property type="entry name" value="Phage_integrase"/>
    <property type="match status" value="1"/>
</dbReference>
<evidence type="ECO:0000313" key="9">
    <source>
        <dbReference type="Proteomes" id="UP001296943"/>
    </source>
</evidence>
<dbReference type="InterPro" id="IPR044068">
    <property type="entry name" value="CB"/>
</dbReference>
<gene>
    <name evidence="8" type="ORF">JOC48_003783</name>
</gene>
<evidence type="ECO:0000256" key="3">
    <source>
        <dbReference type="ARBA" id="ARBA00023172"/>
    </source>
</evidence>
<dbReference type="InterPro" id="IPR025269">
    <property type="entry name" value="SAM-like_dom"/>
</dbReference>
<evidence type="ECO:0000256" key="1">
    <source>
        <dbReference type="ARBA" id="ARBA00008857"/>
    </source>
</evidence>
<feature type="domain" description="Core-binding (CB)" evidence="7">
    <location>
        <begin position="27"/>
        <end position="111"/>
    </location>
</feature>
<evidence type="ECO:0000256" key="4">
    <source>
        <dbReference type="PROSITE-ProRule" id="PRU01248"/>
    </source>
</evidence>
<proteinExistence type="inferred from homology"/>
<dbReference type="Gene3D" id="1.10.150.130">
    <property type="match status" value="1"/>
</dbReference>
<dbReference type="RefSeq" id="WP_204501888.1">
    <property type="nucleotide sequence ID" value="NZ_JAFBDR010000028.1"/>
</dbReference>
<dbReference type="InterPro" id="IPR010998">
    <property type="entry name" value="Integrase_recombinase_N"/>
</dbReference>
<dbReference type="SUPFAM" id="SSF56349">
    <property type="entry name" value="DNA breaking-rejoining enzymes"/>
    <property type="match status" value="1"/>
</dbReference>
<dbReference type="PROSITE" id="PS51900">
    <property type="entry name" value="CB"/>
    <property type="match status" value="1"/>
</dbReference>
<feature type="region of interest" description="Disordered" evidence="5">
    <location>
        <begin position="1"/>
        <end position="20"/>
    </location>
</feature>
<feature type="domain" description="Tyr recombinase" evidence="6">
    <location>
        <begin position="132"/>
        <end position="313"/>
    </location>
</feature>
<dbReference type="PANTHER" id="PTHR30349:SF41">
    <property type="entry name" value="INTEGRASE_RECOMBINASE PROTEIN MJ0367-RELATED"/>
    <property type="match status" value="1"/>
</dbReference>
<comment type="similarity">
    <text evidence="1">Belongs to the 'phage' integrase family.</text>
</comment>
<keyword evidence="9" id="KW-1185">Reference proteome</keyword>
<organism evidence="8 9">
    <name type="scientific">Aquibacillus albus</name>
    <dbReference type="NCBI Taxonomy" id="1168171"/>
    <lineage>
        <taxon>Bacteria</taxon>
        <taxon>Bacillati</taxon>
        <taxon>Bacillota</taxon>
        <taxon>Bacilli</taxon>
        <taxon>Bacillales</taxon>
        <taxon>Bacillaceae</taxon>
        <taxon>Aquibacillus</taxon>
    </lineage>
</organism>
<dbReference type="InterPro" id="IPR002104">
    <property type="entry name" value="Integrase_catalytic"/>
</dbReference>
<dbReference type="InterPro" id="IPR011010">
    <property type="entry name" value="DNA_brk_join_enz"/>
</dbReference>
<sequence>MRKLERKGIRKTARTPKTETNNVIKRQTLKDMFQRFMIDKRTEALTQTTIDDYDRHFGYLLDFLGGDLTQKEITTDVFREYIGYMLHTKNLSPVTTNVRIRTIRAFLRHCFEHGWINEQIHEFFKPVKTGEIKIEAFTPEEINVLLEQIDETRYMGFRNKVMILTLLDTMVRISELIKIRRKNVDLKTGHIQLEPHETKMKRYRVVPLSNKSIRLLSEYMEETEDFEAETLFLTYDGRPINANTFRKNLVEYKEAAGINKRVSPHIFRHTGALFYIMNGGDPFSLQDILGHTDMSMVRRYIKMTNVHIKRQHNTFSPLKNLSR</sequence>
<evidence type="ECO:0000259" key="7">
    <source>
        <dbReference type="PROSITE" id="PS51900"/>
    </source>
</evidence>
<evidence type="ECO:0000259" key="6">
    <source>
        <dbReference type="PROSITE" id="PS51898"/>
    </source>
</evidence>
<dbReference type="InterPro" id="IPR013762">
    <property type="entry name" value="Integrase-like_cat_sf"/>
</dbReference>
<dbReference type="Pfam" id="PF13102">
    <property type="entry name" value="Phage_int_SAM_5"/>
    <property type="match status" value="1"/>
</dbReference>
<dbReference type="CDD" id="cd00397">
    <property type="entry name" value="DNA_BRE_C"/>
    <property type="match status" value="1"/>
</dbReference>
<dbReference type="PROSITE" id="PS51898">
    <property type="entry name" value="TYR_RECOMBINASE"/>
    <property type="match status" value="1"/>
</dbReference>
<protein>
    <submittedName>
        <fullName evidence="8">Integrase/recombinase XerD</fullName>
    </submittedName>
</protein>
<name>A0ABS2N501_9BACI</name>